<dbReference type="EMBL" id="JACIEP010000010">
    <property type="protein sequence ID" value="MBB4036995.1"/>
    <property type="molecule type" value="Genomic_DNA"/>
</dbReference>
<dbReference type="AlphaFoldDB" id="A0A840CW08"/>
<proteinExistence type="predicted"/>
<sequence length="77" mass="8198">MADYDNGLPPGDISIEDVSLSNVIVDSIEITDNETADHLSEIKISTSDMTSIGKIETANIILIDSTAKPGSNFAIFL</sequence>
<keyword evidence="2" id="KW-1185">Reference proteome</keyword>
<dbReference type="Proteomes" id="UP000555103">
    <property type="component" value="Unassembled WGS sequence"/>
</dbReference>
<comment type="caution">
    <text evidence="1">The sequence shown here is derived from an EMBL/GenBank/DDBJ whole genome shotgun (WGS) entry which is preliminary data.</text>
</comment>
<dbReference type="RefSeq" id="WP_183307875.1">
    <property type="nucleotide sequence ID" value="NZ_JACIEP010000010.1"/>
</dbReference>
<gene>
    <name evidence="1" type="ORF">GGR21_002909</name>
</gene>
<evidence type="ECO:0000313" key="2">
    <source>
        <dbReference type="Proteomes" id="UP000555103"/>
    </source>
</evidence>
<name>A0A840CW08_9BACT</name>
<evidence type="ECO:0000313" key="1">
    <source>
        <dbReference type="EMBL" id="MBB4036995.1"/>
    </source>
</evidence>
<reference evidence="1 2" key="1">
    <citation type="submission" date="2020-08" db="EMBL/GenBank/DDBJ databases">
        <title>Genomic Encyclopedia of Type Strains, Phase IV (KMG-IV): sequencing the most valuable type-strain genomes for metagenomic binning, comparative biology and taxonomic classification.</title>
        <authorList>
            <person name="Goeker M."/>
        </authorList>
    </citation>
    <scope>NUCLEOTIDE SEQUENCE [LARGE SCALE GENOMIC DNA]</scope>
    <source>
        <strain evidence="1 2">DSM 104969</strain>
    </source>
</reference>
<accession>A0A840CW08</accession>
<protein>
    <submittedName>
        <fullName evidence="1">Uncharacterized protein</fullName>
    </submittedName>
</protein>
<organism evidence="1 2">
    <name type="scientific">Dysgonomonas hofstadii</name>
    <dbReference type="NCBI Taxonomy" id="637886"/>
    <lineage>
        <taxon>Bacteria</taxon>
        <taxon>Pseudomonadati</taxon>
        <taxon>Bacteroidota</taxon>
        <taxon>Bacteroidia</taxon>
        <taxon>Bacteroidales</taxon>
        <taxon>Dysgonomonadaceae</taxon>
        <taxon>Dysgonomonas</taxon>
    </lineage>
</organism>